<dbReference type="AlphaFoldDB" id="A0A6S7AZI7"/>
<sequence>MSGTELKTDAWHRYVMYRSDDSSLMPFASREEKQQAGEAGRKFTASAYPEVWAQDAALVARVRQFLGANFHWHGRLTKNGTAQEVVQTLHDMVRGGSVIVVPEKALGGGSVGSGTSAASAPAYAALDPEDAEQMRAFARSILYPPGEPVLSGDYSPDREASGQLAAAKAAMSGDDGSLTTPLGDAQPFEYSEDVSSGDVQDLAARGLSEEEEAECGALYDRDMEECNFARAIYQDPRTYAVCTQRAFSNYQSCRGY</sequence>
<keyword evidence="2" id="KW-1185">Reference proteome</keyword>
<protein>
    <submittedName>
        <fullName evidence="1">Uncharacterized protein</fullName>
    </submittedName>
</protein>
<name>A0A6S7AZI7_9BURK</name>
<proteinExistence type="predicted"/>
<gene>
    <name evidence="1" type="ORF">LMG28614_01363</name>
</gene>
<evidence type="ECO:0000313" key="1">
    <source>
        <dbReference type="EMBL" id="CAB3782079.1"/>
    </source>
</evidence>
<accession>A0A6S7AZI7</accession>
<dbReference type="EMBL" id="CADIKK010000005">
    <property type="protein sequence ID" value="CAB3782079.1"/>
    <property type="molecule type" value="Genomic_DNA"/>
</dbReference>
<dbReference type="Proteomes" id="UP000494365">
    <property type="component" value="Unassembled WGS sequence"/>
</dbReference>
<reference evidence="1 2" key="1">
    <citation type="submission" date="2020-04" db="EMBL/GenBank/DDBJ databases">
        <authorList>
            <person name="De Canck E."/>
        </authorList>
    </citation>
    <scope>NUCLEOTIDE SEQUENCE [LARGE SCALE GENOMIC DNA]</scope>
    <source>
        <strain evidence="1 2">LMG 28614</strain>
    </source>
</reference>
<organism evidence="1 2">
    <name type="scientific">Paraburkholderia ultramafica</name>
    <dbReference type="NCBI Taxonomy" id="1544867"/>
    <lineage>
        <taxon>Bacteria</taxon>
        <taxon>Pseudomonadati</taxon>
        <taxon>Pseudomonadota</taxon>
        <taxon>Betaproteobacteria</taxon>
        <taxon>Burkholderiales</taxon>
        <taxon>Burkholderiaceae</taxon>
        <taxon>Paraburkholderia</taxon>
    </lineage>
</organism>
<dbReference type="RefSeq" id="WP_175148791.1">
    <property type="nucleotide sequence ID" value="NZ_CADIKK010000005.1"/>
</dbReference>
<evidence type="ECO:0000313" key="2">
    <source>
        <dbReference type="Proteomes" id="UP000494365"/>
    </source>
</evidence>